<keyword evidence="6" id="KW-1185">Reference proteome</keyword>
<evidence type="ECO:0000256" key="1">
    <source>
        <dbReference type="ARBA" id="ARBA00006692"/>
    </source>
</evidence>
<dbReference type="PROSITE" id="PS50835">
    <property type="entry name" value="IG_LIKE"/>
    <property type="match status" value="1"/>
</dbReference>
<feature type="compositionally biased region" description="Low complexity" evidence="3">
    <location>
        <begin position="13"/>
        <end position="32"/>
    </location>
</feature>
<feature type="compositionally biased region" description="Polar residues" evidence="3">
    <location>
        <begin position="553"/>
        <end position="572"/>
    </location>
</feature>
<feature type="compositionally biased region" description="Basic and acidic residues" evidence="3">
    <location>
        <begin position="268"/>
        <end position="277"/>
    </location>
</feature>
<feature type="region of interest" description="Disordered" evidence="3">
    <location>
        <begin position="268"/>
        <end position="296"/>
    </location>
</feature>
<dbReference type="InterPro" id="IPR013098">
    <property type="entry name" value="Ig_I-set"/>
</dbReference>
<feature type="compositionally biased region" description="Polar residues" evidence="3">
    <location>
        <begin position="370"/>
        <end position="386"/>
    </location>
</feature>
<protein>
    <submittedName>
        <fullName evidence="5">Muscle M-line assembly protein unc-89</fullName>
    </submittedName>
</protein>
<dbReference type="SMART" id="SM00408">
    <property type="entry name" value="IGc2"/>
    <property type="match status" value="1"/>
</dbReference>
<organism evidence="5 6">
    <name type="scientific">Frankliniella fusca</name>
    <dbReference type="NCBI Taxonomy" id="407009"/>
    <lineage>
        <taxon>Eukaryota</taxon>
        <taxon>Metazoa</taxon>
        <taxon>Ecdysozoa</taxon>
        <taxon>Arthropoda</taxon>
        <taxon>Hexapoda</taxon>
        <taxon>Insecta</taxon>
        <taxon>Pterygota</taxon>
        <taxon>Neoptera</taxon>
        <taxon>Paraneoptera</taxon>
        <taxon>Thysanoptera</taxon>
        <taxon>Terebrantia</taxon>
        <taxon>Thripoidea</taxon>
        <taxon>Thripidae</taxon>
        <taxon>Frankliniella</taxon>
    </lineage>
</organism>
<evidence type="ECO:0000259" key="4">
    <source>
        <dbReference type="PROSITE" id="PS50835"/>
    </source>
</evidence>
<evidence type="ECO:0000256" key="2">
    <source>
        <dbReference type="ARBA" id="ARBA00023319"/>
    </source>
</evidence>
<name>A0AAE1LK91_9NEOP</name>
<feature type="domain" description="Ig-like" evidence="4">
    <location>
        <begin position="605"/>
        <end position="693"/>
    </location>
</feature>
<gene>
    <name evidence="5" type="ORF">KUF71_010357</name>
</gene>
<dbReference type="PANTHER" id="PTHR47633">
    <property type="entry name" value="IMMUNOGLOBULIN"/>
    <property type="match status" value="1"/>
</dbReference>
<dbReference type="InterPro" id="IPR003598">
    <property type="entry name" value="Ig_sub2"/>
</dbReference>
<dbReference type="AlphaFoldDB" id="A0AAE1LK91"/>
<comment type="caution">
    <text evidence="5">The sequence shown here is derived from an EMBL/GenBank/DDBJ whole genome shotgun (WGS) entry which is preliminary data.</text>
</comment>
<dbReference type="InterPro" id="IPR013783">
    <property type="entry name" value="Ig-like_fold"/>
</dbReference>
<dbReference type="Gene3D" id="2.60.40.10">
    <property type="entry name" value="Immunoglobulins"/>
    <property type="match status" value="1"/>
</dbReference>
<dbReference type="FunFam" id="2.60.40.10:FF:000080">
    <property type="entry name" value="Myosin light chain kinase, smooth muscle"/>
    <property type="match status" value="1"/>
</dbReference>
<feature type="compositionally biased region" description="Low complexity" evidence="3">
    <location>
        <begin position="538"/>
        <end position="552"/>
    </location>
</feature>
<dbReference type="InterPro" id="IPR007110">
    <property type="entry name" value="Ig-like_dom"/>
</dbReference>
<feature type="region of interest" description="Disordered" evidence="3">
    <location>
        <begin position="182"/>
        <end position="239"/>
    </location>
</feature>
<feature type="compositionally biased region" description="Low complexity" evidence="3">
    <location>
        <begin position="278"/>
        <end position="289"/>
    </location>
</feature>
<feature type="compositionally biased region" description="Pro residues" evidence="3">
    <location>
        <begin position="227"/>
        <end position="239"/>
    </location>
</feature>
<feature type="compositionally biased region" description="Low complexity" evidence="3">
    <location>
        <begin position="212"/>
        <end position="226"/>
    </location>
</feature>
<dbReference type="SMART" id="SM00409">
    <property type="entry name" value="IG"/>
    <property type="match status" value="1"/>
</dbReference>
<feature type="region of interest" description="Disordered" evidence="3">
    <location>
        <begin position="530"/>
        <end position="587"/>
    </location>
</feature>
<dbReference type="Proteomes" id="UP001219518">
    <property type="component" value="Unassembled WGS sequence"/>
</dbReference>
<evidence type="ECO:0000313" key="5">
    <source>
        <dbReference type="EMBL" id="KAK3921142.1"/>
    </source>
</evidence>
<keyword evidence="2" id="KW-0393">Immunoglobulin domain</keyword>
<accession>A0AAE1LK91</accession>
<dbReference type="SUPFAM" id="SSF48726">
    <property type="entry name" value="Immunoglobulin"/>
    <property type="match status" value="1"/>
</dbReference>
<dbReference type="InterPro" id="IPR003599">
    <property type="entry name" value="Ig_sub"/>
</dbReference>
<sequence length="706" mass="77008">EKQPVAAVKQPGPSSGRPRHQQQPSSQPVHVPVFKPKAIQARPPERVETLVAAPVPAARRGPPPQILYAPPAPAPAGAMPPNTMHETSQSMSFAEATETSRRVVSMQQTTRVIKFNEKQQQQHSRTDTALEPFPFRAEPDRGHGRRAGAGTTPPPPKPSKFVPGEFRESDYESELEAVRFRAKWAPNDSDTDEPHYRKVRPALHPPPPQRCSSVPAPSPAAEAVTPDPAPPAYAYAPPQPQPVYAATAQAGHVEYQAEQKRLQRVEEMRRRFEERRSTTSSEVQTSQSTKSLRRLSAPIGYEMDLVPGPPPEIAYAGPKVPPQAEYIASRHMNEMTQTFKSKAQRFVNDIITDSTSKSVACKPEKPILKKTSSTTDSKQLTQNGDESQAYREESRVAEYGTKHIDPETGLIYFKYDFGYEFGIILPGEGKATNGKSTTTVKRARIERSLSKDDSGVEFPVLHEKSGNPAKGFSKTTEDIKTVPQFRPKKFTHFKSVKWEPTSESEMSEAETDANRWKRYSLPQPLSAIDIPGAEVNTPSPVSLSPSVPSLSPHTSGTTPGLDSSASLGSSPWTAVGGKGFKPGQAVNTSGLPINSGAEVQQQKSPIFITPLRDIAVVNGQTARFECIVQAEPPPNILWSKDGRILENSPNTQIQFRNGVCRLAVTNATSVDAGTYICTATNRAGTSATTANLLVPGERKTSLNSRS</sequence>
<dbReference type="PANTHER" id="PTHR47633:SF4">
    <property type="entry name" value="MYOPALLADIN ISOFORM X1"/>
    <property type="match status" value="1"/>
</dbReference>
<comment type="similarity">
    <text evidence="1">Belongs to the protein kinase superfamily. CAMK Ser/Thr protein kinase family.</text>
</comment>
<feature type="region of interest" description="Disordered" evidence="3">
    <location>
        <begin position="368"/>
        <end position="394"/>
    </location>
</feature>
<proteinExistence type="inferred from homology"/>
<dbReference type="EMBL" id="JAHWGI010001033">
    <property type="protein sequence ID" value="KAK3921142.1"/>
    <property type="molecule type" value="Genomic_DNA"/>
</dbReference>
<dbReference type="InterPro" id="IPR036179">
    <property type="entry name" value="Ig-like_dom_sf"/>
</dbReference>
<feature type="non-terminal residue" evidence="5">
    <location>
        <position position="1"/>
    </location>
</feature>
<reference evidence="5" key="2">
    <citation type="journal article" date="2023" name="BMC Genomics">
        <title>Pest status, molecular evolution, and epigenetic factors derived from the genome assembly of Frankliniella fusca, a thysanopteran phytovirus vector.</title>
        <authorList>
            <person name="Catto M.A."/>
            <person name="Labadie P.E."/>
            <person name="Jacobson A.L."/>
            <person name="Kennedy G.G."/>
            <person name="Srinivasan R."/>
            <person name="Hunt B.G."/>
        </authorList>
    </citation>
    <scope>NUCLEOTIDE SEQUENCE</scope>
    <source>
        <strain evidence="5">PL_HMW_Pooled</strain>
    </source>
</reference>
<evidence type="ECO:0000256" key="3">
    <source>
        <dbReference type="SAM" id="MobiDB-lite"/>
    </source>
</evidence>
<evidence type="ECO:0000313" key="6">
    <source>
        <dbReference type="Proteomes" id="UP001219518"/>
    </source>
</evidence>
<feature type="compositionally biased region" description="Pro residues" evidence="3">
    <location>
        <begin position="61"/>
        <end position="74"/>
    </location>
</feature>
<dbReference type="Pfam" id="PF07679">
    <property type="entry name" value="I-set"/>
    <property type="match status" value="1"/>
</dbReference>
<feature type="region of interest" description="Disordered" evidence="3">
    <location>
        <begin position="55"/>
        <end position="164"/>
    </location>
</feature>
<reference evidence="5" key="1">
    <citation type="submission" date="2021-07" db="EMBL/GenBank/DDBJ databases">
        <authorList>
            <person name="Catto M.A."/>
            <person name="Jacobson A."/>
            <person name="Kennedy G."/>
            <person name="Labadie P."/>
            <person name="Hunt B.G."/>
            <person name="Srinivasan R."/>
        </authorList>
    </citation>
    <scope>NUCLEOTIDE SEQUENCE</scope>
    <source>
        <strain evidence="5">PL_HMW_Pooled</strain>
        <tissue evidence="5">Head</tissue>
    </source>
</reference>
<feature type="region of interest" description="Disordered" evidence="3">
    <location>
        <begin position="1"/>
        <end position="33"/>
    </location>
</feature>